<dbReference type="AlphaFoldDB" id="Q0FY82"/>
<organism evidence="1 2">
    <name type="scientific">Fulvimarina pelagi HTCC2506</name>
    <dbReference type="NCBI Taxonomy" id="314231"/>
    <lineage>
        <taxon>Bacteria</taxon>
        <taxon>Pseudomonadati</taxon>
        <taxon>Pseudomonadota</taxon>
        <taxon>Alphaproteobacteria</taxon>
        <taxon>Hyphomicrobiales</taxon>
        <taxon>Aurantimonadaceae</taxon>
        <taxon>Fulvimarina</taxon>
    </lineage>
</organism>
<accession>Q0FY82</accession>
<name>Q0FY82_9HYPH</name>
<reference evidence="1 2" key="1">
    <citation type="journal article" date="2010" name="J. Bacteriol.">
        <title>Genome sequence of Fulvimarina pelagi HTCC2506T, a Mn(II)-oxidizing alphaproteobacterium possessing an aerobic anoxygenic photosynthetic gene cluster and Xanthorhodopsin.</title>
        <authorList>
            <person name="Kang I."/>
            <person name="Oh H.M."/>
            <person name="Lim S.I."/>
            <person name="Ferriera S."/>
            <person name="Giovannoni S.J."/>
            <person name="Cho J.C."/>
        </authorList>
    </citation>
    <scope>NUCLEOTIDE SEQUENCE [LARGE SCALE GENOMIC DNA]</scope>
    <source>
        <strain evidence="1 2">HTCC2506</strain>
    </source>
</reference>
<evidence type="ECO:0000313" key="1">
    <source>
        <dbReference type="EMBL" id="EAU39860.1"/>
    </source>
</evidence>
<evidence type="ECO:0000313" key="2">
    <source>
        <dbReference type="Proteomes" id="UP000004310"/>
    </source>
</evidence>
<dbReference type="EMBL" id="AATP01000011">
    <property type="protein sequence ID" value="EAU39860.1"/>
    <property type="molecule type" value="Genomic_DNA"/>
</dbReference>
<keyword evidence="2" id="KW-1185">Reference proteome</keyword>
<comment type="caution">
    <text evidence="1">The sequence shown here is derived from an EMBL/GenBank/DDBJ whole genome shotgun (WGS) entry which is preliminary data.</text>
</comment>
<protein>
    <submittedName>
        <fullName evidence="1">Uncharacterized protein</fullName>
    </submittedName>
</protein>
<proteinExistence type="predicted"/>
<sequence>MAVLELAHRLAGAFWLMKAREERTTFAIMRALAYKVRCQVLQKTSGTQILKTKGRENR</sequence>
<gene>
    <name evidence="1" type="ORF">FP2506_17329</name>
</gene>
<dbReference type="HOGENOM" id="CLU_2972881_0_0_5"/>
<dbReference type="Proteomes" id="UP000004310">
    <property type="component" value="Unassembled WGS sequence"/>
</dbReference>